<evidence type="ECO:0000259" key="3">
    <source>
        <dbReference type="SMART" id="SM00822"/>
    </source>
</evidence>
<dbReference type="PRINTS" id="PR00081">
    <property type="entry name" value="GDHRDH"/>
</dbReference>
<dbReference type="GO" id="GO:0050664">
    <property type="term" value="F:oxidoreductase activity, acting on NAD(P)H, oxygen as acceptor"/>
    <property type="evidence" value="ECO:0007669"/>
    <property type="project" value="TreeGrafter"/>
</dbReference>
<dbReference type="Gene3D" id="3.40.50.720">
    <property type="entry name" value="NAD(P)-binding Rossmann-like Domain"/>
    <property type="match status" value="1"/>
</dbReference>
<evidence type="ECO:0000313" key="5">
    <source>
        <dbReference type="Proteomes" id="UP000518300"/>
    </source>
</evidence>
<dbReference type="PANTHER" id="PTHR43008:SF4">
    <property type="entry name" value="CHAIN DEHYDROGENASE, PUTATIVE (AFU_ORTHOLOGUE AFUA_4G08710)-RELATED"/>
    <property type="match status" value="1"/>
</dbReference>
<gene>
    <name evidence="4" type="ORF">HG543_12700</name>
</gene>
<dbReference type="InterPro" id="IPR057326">
    <property type="entry name" value="KR_dom"/>
</dbReference>
<accession>A0A848LFI7</accession>
<comment type="similarity">
    <text evidence="1">Belongs to the short-chain dehydrogenases/reductases (SDR) family.</text>
</comment>
<dbReference type="InterPro" id="IPR002347">
    <property type="entry name" value="SDR_fam"/>
</dbReference>
<dbReference type="PANTHER" id="PTHR43008">
    <property type="entry name" value="BENZIL REDUCTASE"/>
    <property type="match status" value="1"/>
</dbReference>
<reference evidence="4 5" key="1">
    <citation type="submission" date="2020-04" db="EMBL/GenBank/DDBJ databases">
        <title>Draft genome of Pyxidicoccus fallax type strain.</title>
        <authorList>
            <person name="Whitworth D.E."/>
        </authorList>
    </citation>
    <scope>NUCLEOTIDE SEQUENCE [LARGE SCALE GENOMIC DNA]</scope>
    <source>
        <strain evidence="4 5">DSM 14698</strain>
    </source>
</reference>
<dbReference type="CDD" id="cd05233">
    <property type="entry name" value="SDR_c"/>
    <property type="match status" value="1"/>
</dbReference>
<dbReference type="AlphaFoldDB" id="A0A848LFI7"/>
<evidence type="ECO:0000256" key="2">
    <source>
        <dbReference type="ARBA" id="ARBA00023002"/>
    </source>
</evidence>
<name>A0A848LFI7_9BACT</name>
<dbReference type="RefSeq" id="WP_169344988.1">
    <property type="nucleotide sequence ID" value="NZ_JABBJJ010000045.1"/>
</dbReference>
<dbReference type="Proteomes" id="UP000518300">
    <property type="component" value="Unassembled WGS sequence"/>
</dbReference>
<organism evidence="4 5">
    <name type="scientific">Pyxidicoccus fallax</name>
    <dbReference type="NCBI Taxonomy" id="394095"/>
    <lineage>
        <taxon>Bacteria</taxon>
        <taxon>Pseudomonadati</taxon>
        <taxon>Myxococcota</taxon>
        <taxon>Myxococcia</taxon>
        <taxon>Myxococcales</taxon>
        <taxon>Cystobacterineae</taxon>
        <taxon>Myxococcaceae</taxon>
        <taxon>Pyxidicoccus</taxon>
    </lineage>
</organism>
<dbReference type="SUPFAM" id="SSF51735">
    <property type="entry name" value="NAD(P)-binding Rossmann-fold domains"/>
    <property type="match status" value="1"/>
</dbReference>
<dbReference type="InterPro" id="IPR036291">
    <property type="entry name" value="NAD(P)-bd_dom_sf"/>
</dbReference>
<keyword evidence="2" id="KW-0560">Oxidoreductase</keyword>
<evidence type="ECO:0000256" key="1">
    <source>
        <dbReference type="ARBA" id="ARBA00006484"/>
    </source>
</evidence>
<sequence length="251" mass="26036">MSRKLEGKVAVITGATSGIGLASARRFVAEGAHVYITGRRQAELDAAVAALGRSATGVRADASSLADLDRLFARVREEKGRIDVLFANAGGGSMLPLGAITEEQFDDTFGRNVKGVLFTVQKALPLLAEGASVILTGSTAGTEGTQAFSVYAASKAAVRSFARNWILDLKGRNIRVNVLSPGSTRTPGLVELAGPDAARQQGLLDMLASRIPMGRVGEADEIAKAAVFLASDDSSFVNGAELFADGGQAQV</sequence>
<dbReference type="FunFam" id="3.40.50.720:FF:000084">
    <property type="entry name" value="Short-chain dehydrogenase reductase"/>
    <property type="match status" value="1"/>
</dbReference>
<feature type="domain" description="Ketoreductase" evidence="3">
    <location>
        <begin position="8"/>
        <end position="182"/>
    </location>
</feature>
<protein>
    <submittedName>
        <fullName evidence="4">SDR family oxidoreductase</fullName>
    </submittedName>
</protein>
<dbReference type="EMBL" id="JABBJJ010000045">
    <property type="protein sequence ID" value="NMO15705.1"/>
    <property type="molecule type" value="Genomic_DNA"/>
</dbReference>
<dbReference type="SMART" id="SM00822">
    <property type="entry name" value="PKS_KR"/>
    <property type="match status" value="1"/>
</dbReference>
<keyword evidence="5" id="KW-1185">Reference proteome</keyword>
<comment type="caution">
    <text evidence="4">The sequence shown here is derived from an EMBL/GenBank/DDBJ whole genome shotgun (WGS) entry which is preliminary data.</text>
</comment>
<proteinExistence type="inferred from homology"/>
<evidence type="ECO:0000313" key="4">
    <source>
        <dbReference type="EMBL" id="NMO15705.1"/>
    </source>
</evidence>
<dbReference type="Pfam" id="PF13561">
    <property type="entry name" value="adh_short_C2"/>
    <property type="match status" value="1"/>
</dbReference>